<protein>
    <submittedName>
        <fullName evidence="1">Site-specific integrase</fullName>
    </submittedName>
</protein>
<dbReference type="EMBL" id="JAYMRU010000007">
    <property type="protein sequence ID" value="MEM5400880.1"/>
    <property type="molecule type" value="Genomic_DNA"/>
</dbReference>
<reference evidence="1" key="1">
    <citation type="submission" date="2024-01" db="EMBL/GenBank/DDBJ databases">
        <title>The diversity of rhizobia nodulating Mimosa spp. in eleven states of Brazil covering several biomes is determined by host plant, location, and edaphic factors.</title>
        <authorList>
            <person name="Rouws L."/>
            <person name="Barauna A."/>
            <person name="Beukes C."/>
            <person name="De Faria S.M."/>
            <person name="Gross E."/>
            <person name="Dos Reis Junior F.B."/>
            <person name="Simon M."/>
            <person name="Maluk M."/>
            <person name="Odee D.W."/>
            <person name="Kenicer G."/>
            <person name="Young J.P.W."/>
            <person name="Reis V.M."/>
            <person name="Zilli J."/>
            <person name="James E.K."/>
        </authorList>
    </citation>
    <scope>NUCLEOTIDE SEQUENCE</scope>
    <source>
        <strain evidence="1">JPY452</strain>
    </source>
</reference>
<keyword evidence="2" id="KW-1185">Reference proteome</keyword>
<evidence type="ECO:0000313" key="2">
    <source>
        <dbReference type="Proteomes" id="UP001392318"/>
    </source>
</evidence>
<accession>A0ACC6RH24</accession>
<proteinExistence type="predicted"/>
<gene>
    <name evidence="1" type="ORF">VSR83_12380</name>
</gene>
<dbReference type="Proteomes" id="UP001392318">
    <property type="component" value="Unassembled WGS sequence"/>
</dbReference>
<name>A0ACC6RH24_9BURK</name>
<comment type="caution">
    <text evidence="1">The sequence shown here is derived from an EMBL/GenBank/DDBJ whole genome shotgun (WGS) entry which is preliminary data.</text>
</comment>
<sequence length="346" mass="39623">MGSILTRNGRHTALIRLKKHGHIVHSESKTFGSKREAEKWMKHREVELEKQQVRSLDPILSDVIDRYINENEKIIGRTKAQCLRTIKKADIGKLPVSKIDSVAVSAWLKGMNVQPSTRGNYLSHLRAVAGVARDLWDYPLDPDQLRKAAVAGNKMGTVKKSNTRTRRPSVEEMNRIVDYFRDRDRRGEGFIPMTDIIEFALFSCRRQDEITRIEWVDVQKERVLVRDMKHPGQKIGNDTSCRIPPEAARVIDRQPRVSDRVFPFVTKSVSSAFTKACAFLEIDNLHFHDLRHEGTSRLFEMGWTIPQVAEVTGHRSWASLKRYAHLEHSGDKWAGWTTVLPPVASS</sequence>
<organism evidence="1 2">
    <name type="scientific">Paraburkholderia unamae</name>
    <dbReference type="NCBI Taxonomy" id="219649"/>
    <lineage>
        <taxon>Bacteria</taxon>
        <taxon>Pseudomonadati</taxon>
        <taxon>Pseudomonadota</taxon>
        <taxon>Betaproteobacteria</taxon>
        <taxon>Burkholderiales</taxon>
        <taxon>Burkholderiaceae</taxon>
        <taxon>Paraburkholderia</taxon>
    </lineage>
</organism>
<evidence type="ECO:0000313" key="1">
    <source>
        <dbReference type="EMBL" id="MEM5400880.1"/>
    </source>
</evidence>